<feature type="domain" description="Aminotransferase class I/classII large" evidence="9">
    <location>
        <begin position="33"/>
        <end position="392"/>
    </location>
</feature>
<comment type="similarity">
    <text evidence="2 8">Belongs to the class-I pyridoxal-phosphate-dependent aminotransferase family.</text>
</comment>
<proteinExistence type="inferred from homology"/>
<evidence type="ECO:0000313" key="11">
    <source>
        <dbReference type="Proteomes" id="UP000297535"/>
    </source>
</evidence>
<comment type="cofactor">
    <cofactor evidence="1 8">
        <name>pyridoxal 5'-phosphate</name>
        <dbReference type="ChEBI" id="CHEBI:597326"/>
    </cofactor>
</comment>
<dbReference type="InterPro" id="IPR050596">
    <property type="entry name" value="AspAT/PAT-like"/>
</dbReference>
<accession>A0A4Z0NT99</accession>
<dbReference type="CDD" id="cd00609">
    <property type="entry name" value="AAT_like"/>
    <property type="match status" value="1"/>
</dbReference>
<evidence type="ECO:0000256" key="4">
    <source>
        <dbReference type="ARBA" id="ARBA00022576"/>
    </source>
</evidence>
<comment type="subunit">
    <text evidence="3">Homodimer.</text>
</comment>
<dbReference type="GO" id="GO:0006520">
    <property type="term" value="P:amino acid metabolic process"/>
    <property type="evidence" value="ECO:0007669"/>
    <property type="project" value="InterPro"/>
</dbReference>
<dbReference type="InterPro" id="IPR015422">
    <property type="entry name" value="PyrdxlP-dep_Trfase_small"/>
</dbReference>
<dbReference type="FunFam" id="3.40.640.10:FF:000033">
    <property type="entry name" value="Aspartate aminotransferase"/>
    <property type="match status" value="1"/>
</dbReference>
<keyword evidence="4 8" id="KW-0032">Aminotransferase</keyword>
<dbReference type="RefSeq" id="WP_135414692.1">
    <property type="nucleotide sequence ID" value="NZ_SRLB01000007.1"/>
</dbReference>
<organism evidence="10 11">
    <name type="scientific">Methylobacterium nonmethylotrophicum</name>
    <dbReference type="NCBI Taxonomy" id="1141884"/>
    <lineage>
        <taxon>Bacteria</taxon>
        <taxon>Pseudomonadati</taxon>
        <taxon>Pseudomonadota</taxon>
        <taxon>Alphaproteobacteria</taxon>
        <taxon>Hyphomicrobiales</taxon>
        <taxon>Methylobacteriaceae</taxon>
        <taxon>Methylobacterium</taxon>
    </lineage>
</organism>
<evidence type="ECO:0000256" key="7">
    <source>
        <dbReference type="ARBA" id="ARBA00049185"/>
    </source>
</evidence>
<evidence type="ECO:0000256" key="8">
    <source>
        <dbReference type="RuleBase" id="RU000481"/>
    </source>
</evidence>
<evidence type="ECO:0000256" key="3">
    <source>
        <dbReference type="ARBA" id="ARBA00011738"/>
    </source>
</evidence>
<reference evidence="10 11" key="1">
    <citation type="submission" date="2019-04" db="EMBL/GenBank/DDBJ databases">
        <authorList>
            <person name="Feng G."/>
            <person name="Zhu H."/>
        </authorList>
    </citation>
    <scope>NUCLEOTIDE SEQUENCE [LARGE SCALE GENOMIC DNA]</scope>
    <source>
        <strain evidence="10 11">6HR-1</strain>
    </source>
</reference>
<comment type="catalytic activity">
    <reaction evidence="7">
        <text>L-aspartate + 2-oxoglutarate = oxaloacetate + L-glutamate</text>
        <dbReference type="Rhea" id="RHEA:21824"/>
        <dbReference type="ChEBI" id="CHEBI:16452"/>
        <dbReference type="ChEBI" id="CHEBI:16810"/>
        <dbReference type="ChEBI" id="CHEBI:29985"/>
        <dbReference type="ChEBI" id="CHEBI:29991"/>
        <dbReference type="EC" id="2.6.1.1"/>
    </reaction>
</comment>
<dbReference type="PANTHER" id="PTHR46383:SF1">
    <property type="entry name" value="ASPARTATE AMINOTRANSFERASE"/>
    <property type="match status" value="1"/>
</dbReference>
<keyword evidence="6" id="KW-0663">Pyridoxal phosphate</keyword>
<dbReference type="GO" id="GO:0004069">
    <property type="term" value="F:L-aspartate:2-oxoglutarate aminotransferase activity"/>
    <property type="evidence" value="ECO:0007669"/>
    <property type="project" value="UniProtKB-EC"/>
</dbReference>
<gene>
    <name evidence="10" type="ORF">EU555_10920</name>
</gene>
<dbReference type="EC" id="2.6.1.-" evidence="8"/>
<dbReference type="OrthoDB" id="9763453at2"/>
<dbReference type="InterPro" id="IPR004838">
    <property type="entry name" value="NHTrfase_class1_PyrdxlP-BS"/>
</dbReference>
<name>A0A4Z0NT99_9HYPH</name>
<sequence length="400" mass="42855">MIRTADRLANVTLSASAAMTDKARELRQQGIAVVSLSSGEPDFPTPPHAIEAAHKAALDGDTKYPPLGGTPALKAAIQRKFKRDNDLDYALDEILVANGGKQIIFDAILATCNPGDEVVIPAPGWITYADIVALAGARPVPVACPENNRFKLRPEDLDAAITPRTRWVILNFPNNPTGAACNAAEMRALAGVIERHPQVLVLTDDIYEHLVYDDFTFCTLAQVAPHLKERVLTVNGASKAYAMTGWRVGYCGGPRGLIAPMSNIQLQSTGGITTVSQAAAVAVLDGPQDVLMERAALYGERRNRVVAMLNAIPGIRCHTPNGAFYVFPNIADCLGRTTSGGRRINSDADFVAALLTEAHVAAVPGGAYGMSPYVRLSYATDMDTLVEGCRRIEAFCRDLT</sequence>
<dbReference type="Gene3D" id="3.40.640.10">
    <property type="entry name" value="Type I PLP-dependent aspartate aminotransferase-like (Major domain)"/>
    <property type="match status" value="1"/>
</dbReference>
<dbReference type="Pfam" id="PF00155">
    <property type="entry name" value="Aminotran_1_2"/>
    <property type="match status" value="1"/>
</dbReference>
<dbReference type="SUPFAM" id="SSF53383">
    <property type="entry name" value="PLP-dependent transferases"/>
    <property type="match status" value="1"/>
</dbReference>
<keyword evidence="5 8" id="KW-0808">Transferase</keyword>
<evidence type="ECO:0000256" key="5">
    <source>
        <dbReference type="ARBA" id="ARBA00022679"/>
    </source>
</evidence>
<evidence type="ECO:0000256" key="1">
    <source>
        <dbReference type="ARBA" id="ARBA00001933"/>
    </source>
</evidence>
<dbReference type="Gene3D" id="3.90.1150.10">
    <property type="entry name" value="Aspartate Aminotransferase, domain 1"/>
    <property type="match status" value="1"/>
</dbReference>
<evidence type="ECO:0000256" key="2">
    <source>
        <dbReference type="ARBA" id="ARBA00007441"/>
    </source>
</evidence>
<dbReference type="InterPro" id="IPR015421">
    <property type="entry name" value="PyrdxlP-dep_Trfase_major"/>
</dbReference>
<keyword evidence="11" id="KW-1185">Reference proteome</keyword>
<dbReference type="InterPro" id="IPR015424">
    <property type="entry name" value="PyrdxlP-dep_Trfase"/>
</dbReference>
<dbReference type="InterPro" id="IPR004839">
    <property type="entry name" value="Aminotransferase_I/II_large"/>
</dbReference>
<protein>
    <recommendedName>
        <fullName evidence="8">Aminotransferase</fullName>
        <ecNumber evidence="8">2.6.1.-</ecNumber>
    </recommendedName>
</protein>
<evidence type="ECO:0000256" key="6">
    <source>
        <dbReference type="ARBA" id="ARBA00022898"/>
    </source>
</evidence>
<dbReference type="EMBL" id="SRLB01000007">
    <property type="protein sequence ID" value="TGD99685.1"/>
    <property type="molecule type" value="Genomic_DNA"/>
</dbReference>
<dbReference type="PROSITE" id="PS00105">
    <property type="entry name" value="AA_TRANSFER_CLASS_1"/>
    <property type="match status" value="1"/>
</dbReference>
<comment type="caution">
    <text evidence="10">The sequence shown here is derived from an EMBL/GenBank/DDBJ whole genome shotgun (WGS) entry which is preliminary data.</text>
</comment>
<evidence type="ECO:0000313" key="10">
    <source>
        <dbReference type="EMBL" id="TGD99685.1"/>
    </source>
</evidence>
<dbReference type="Proteomes" id="UP000297535">
    <property type="component" value="Unassembled WGS sequence"/>
</dbReference>
<dbReference type="PANTHER" id="PTHR46383">
    <property type="entry name" value="ASPARTATE AMINOTRANSFERASE"/>
    <property type="match status" value="1"/>
</dbReference>
<dbReference type="AlphaFoldDB" id="A0A4Z0NT99"/>
<evidence type="ECO:0000259" key="9">
    <source>
        <dbReference type="Pfam" id="PF00155"/>
    </source>
</evidence>
<dbReference type="GO" id="GO:0030170">
    <property type="term" value="F:pyridoxal phosphate binding"/>
    <property type="evidence" value="ECO:0007669"/>
    <property type="project" value="InterPro"/>
</dbReference>